<gene>
    <name evidence="1" type="ORF">PanWU01x14_242500</name>
</gene>
<name>A0A2P5BG14_PARAD</name>
<evidence type="ECO:0000313" key="2">
    <source>
        <dbReference type="Proteomes" id="UP000237105"/>
    </source>
</evidence>
<reference evidence="2" key="1">
    <citation type="submission" date="2016-06" db="EMBL/GenBank/DDBJ databases">
        <title>Parallel loss of symbiosis genes in relatives of nitrogen-fixing non-legume Parasponia.</title>
        <authorList>
            <person name="Van Velzen R."/>
            <person name="Holmer R."/>
            <person name="Bu F."/>
            <person name="Rutten L."/>
            <person name="Van Zeijl A."/>
            <person name="Liu W."/>
            <person name="Santuari L."/>
            <person name="Cao Q."/>
            <person name="Sharma T."/>
            <person name="Shen D."/>
            <person name="Roswanjaya Y."/>
            <person name="Wardhani T."/>
            <person name="Kalhor M.S."/>
            <person name="Jansen J."/>
            <person name="Van den Hoogen J."/>
            <person name="Gungor B."/>
            <person name="Hartog M."/>
            <person name="Hontelez J."/>
            <person name="Verver J."/>
            <person name="Yang W.-C."/>
            <person name="Schijlen E."/>
            <person name="Repin R."/>
            <person name="Schilthuizen M."/>
            <person name="Schranz E."/>
            <person name="Heidstra R."/>
            <person name="Miyata K."/>
            <person name="Fedorova E."/>
            <person name="Kohlen W."/>
            <person name="Bisseling T."/>
            <person name="Smit S."/>
            <person name="Geurts R."/>
        </authorList>
    </citation>
    <scope>NUCLEOTIDE SEQUENCE [LARGE SCALE GENOMIC DNA]</scope>
    <source>
        <strain evidence="2">cv. WU1-14</strain>
    </source>
</reference>
<protein>
    <submittedName>
        <fullName evidence="1">Uncharacterized protein</fullName>
    </submittedName>
</protein>
<sequence>MWGIVSPITRCGASYVRSPDVGHRMSDHPIEIKIKRSKLRHEVPTIKLPVRRRAHGDQIRGERWPESAPVRKRSNGAFCVFPAIGGSDGADSGGGSFVRQLGVDIGRWRGASMAGGGSTELRRISGFGFFSGDQIKKEWENVGIYGQFL</sequence>
<accession>A0A2P5BG14</accession>
<dbReference type="EMBL" id="JXTB01000290">
    <property type="protein sequence ID" value="PON47728.1"/>
    <property type="molecule type" value="Genomic_DNA"/>
</dbReference>
<dbReference type="AlphaFoldDB" id="A0A2P5BG14"/>
<comment type="caution">
    <text evidence="1">The sequence shown here is derived from an EMBL/GenBank/DDBJ whole genome shotgun (WGS) entry which is preliminary data.</text>
</comment>
<dbReference type="Proteomes" id="UP000237105">
    <property type="component" value="Unassembled WGS sequence"/>
</dbReference>
<proteinExistence type="predicted"/>
<keyword evidence="2" id="KW-1185">Reference proteome</keyword>
<organism evidence="1 2">
    <name type="scientific">Parasponia andersonii</name>
    <name type="common">Sponia andersonii</name>
    <dbReference type="NCBI Taxonomy" id="3476"/>
    <lineage>
        <taxon>Eukaryota</taxon>
        <taxon>Viridiplantae</taxon>
        <taxon>Streptophyta</taxon>
        <taxon>Embryophyta</taxon>
        <taxon>Tracheophyta</taxon>
        <taxon>Spermatophyta</taxon>
        <taxon>Magnoliopsida</taxon>
        <taxon>eudicotyledons</taxon>
        <taxon>Gunneridae</taxon>
        <taxon>Pentapetalae</taxon>
        <taxon>rosids</taxon>
        <taxon>fabids</taxon>
        <taxon>Rosales</taxon>
        <taxon>Cannabaceae</taxon>
        <taxon>Parasponia</taxon>
    </lineage>
</organism>
<evidence type="ECO:0000313" key="1">
    <source>
        <dbReference type="EMBL" id="PON47728.1"/>
    </source>
</evidence>